<feature type="compositionally biased region" description="Polar residues" evidence="1">
    <location>
        <begin position="191"/>
        <end position="205"/>
    </location>
</feature>
<protein>
    <submittedName>
        <fullName evidence="2">Uncharacterized protein</fullName>
    </submittedName>
</protein>
<feature type="region of interest" description="Disordered" evidence="1">
    <location>
        <begin position="158"/>
        <end position="219"/>
    </location>
</feature>
<organism evidence="2 3">
    <name type="scientific">Rickenella mellea</name>
    <dbReference type="NCBI Taxonomy" id="50990"/>
    <lineage>
        <taxon>Eukaryota</taxon>
        <taxon>Fungi</taxon>
        <taxon>Dikarya</taxon>
        <taxon>Basidiomycota</taxon>
        <taxon>Agaricomycotina</taxon>
        <taxon>Agaricomycetes</taxon>
        <taxon>Hymenochaetales</taxon>
        <taxon>Rickenellaceae</taxon>
        <taxon>Rickenella</taxon>
    </lineage>
</organism>
<name>A0A4Y7Q985_9AGAM</name>
<keyword evidence="3" id="KW-1185">Reference proteome</keyword>
<accession>A0A4Y7Q985</accession>
<sequence>MPTPFSKENHFDALERQASAHSNSFAPFSLSDPQARFKFHDVRRKVNLVNISRLSKSHLKQKMLQERDQAEARPVFKTVPLGYHGQLERHRSIYPSFSTYASIPPKEAIFNSPFPSPVIAWSSPSPYPYLSNSDEQPRTPSPSHAHLMEELFGASPVASLSPYTPSRARRQSSSIPDESPCSRRSVATPPSAKQTSDLQPRTQSPSQPPVPTAVESIAGKPVSNKEEVVDKIISVLVKSQSAWTPYTDLLRKMQPLLCTPFQVKEAFRDNTFLQRDAENQGKASGSEVA</sequence>
<gene>
    <name evidence="2" type="ORF">BD410DRAFT_827625</name>
</gene>
<evidence type="ECO:0000313" key="3">
    <source>
        <dbReference type="Proteomes" id="UP000294933"/>
    </source>
</evidence>
<reference evidence="2 3" key="1">
    <citation type="submission" date="2018-06" db="EMBL/GenBank/DDBJ databases">
        <title>A transcriptomic atlas of mushroom development highlights an independent origin of complex multicellularity.</title>
        <authorList>
            <consortium name="DOE Joint Genome Institute"/>
            <person name="Krizsan K."/>
            <person name="Almasi E."/>
            <person name="Merenyi Z."/>
            <person name="Sahu N."/>
            <person name="Viragh M."/>
            <person name="Koszo T."/>
            <person name="Mondo S."/>
            <person name="Kiss B."/>
            <person name="Balint B."/>
            <person name="Kues U."/>
            <person name="Barry K."/>
            <person name="Hegedus J.C."/>
            <person name="Henrissat B."/>
            <person name="Johnson J."/>
            <person name="Lipzen A."/>
            <person name="Ohm R."/>
            <person name="Nagy I."/>
            <person name="Pangilinan J."/>
            <person name="Yan J."/>
            <person name="Xiong Y."/>
            <person name="Grigoriev I.V."/>
            <person name="Hibbett D.S."/>
            <person name="Nagy L.G."/>
        </authorList>
    </citation>
    <scope>NUCLEOTIDE SEQUENCE [LARGE SCALE GENOMIC DNA]</scope>
    <source>
        <strain evidence="2 3">SZMC22713</strain>
    </source>
</reference>
<evidence type="ECO:0000256" key="1">
    <source>
        <dbReference type="SAM" id="MobiDB-lite"/>
    </source>
</evidence>
<proteinExistence type="predicted"/>
<dbReference type="EMBL" id="ML170169">
    <property type="protein sequence ID" value="TDL23768.1"/>
    <property type="molecule type" value="Genomic_DNA"/>
</dbReference>
<evidence type="ECO:0000313" key="2">
    <source>
        <dbReference type="EMBL" id="TDL23768.1"/>
    </source>
</evidence>
<dbReference type="Proteomes" id="UP000294933">
    <property type="component" value="Unassembled WGS sequence"/>
</dbReference>
<dbReference type="AlphaFoldDB" id="A0A4Y7Q985"/>
<dbReference type="VEuPathDB" id="FungiDB:BD410DRAFT_827625"/>